<dbReference type="Proteomes" id="UP000198510">
    <property type="component" value="Unassembled WGS sequence"/>
</dbReference>
<keyword evidence="1" id="KW-0812">Transmembrane</keyword>
<gene>
    <name evidence="2" type="ORF">SAMN05421823_102396</name>
</gene>
<evidence type="ECO:0008006" key="4">
    <source>
        <dbReference type="Google" id="ProtNLM"/>
    </source>
</evidence>
<accession>A0A1G9AS63</accession>
<dbReference type="RefSeq" id="WP_089680012.1">
    <property type="nucleotide sequence ID" value="NZ_FNFO01000002.1"/>
</dbReference>
<organism evidence="2 3">
    <name type="scientific">Catalinimonas alkaloidigena</name>
    <dbReference type="NCBI Taxonomy" id="1075417"/>
    <lineage>
        <taxon>Bacteria</taxon>
        <taxon>Pseudomonadati</taxon>
        <taxon>Bacteroidota</taxon>
        <taxon>Cytophagia</taxon>
        <taxon>Cytophagales</taxon>
        <taxon>Catalimonadaceae</taxon>
        <taxon>Catalinimonas</taxon>
    </lineage>
</organism>
<sequence length="67" mass="7777">MKYLELNAIQSISVTGVITSVMAQGFLYLFDKTVDQFWALYPSWVAIFLIGTLVRVYRGKHLDHHHH</sequence>
<evidence type="ECO:0000256" key="1">
    <source>
        <dbReference type="SAM" id="Phobius"/>
    </source>
</evidence>
<dbReference type="AlphaFoldDB" id="A0A1G9AS63"/>
<protein>
    <recommendedName>
        <fullName evidence="4">DUF5668 domain-containing protein</fullName>
    </recommendedName>
</protein>
<evidence type="ECO:0000313" key="3">
    <source>
        <dbReference type="Proteomes" id="UP000198510"/>
    </source>
</evidence>
<name>A0A1G9AS63_9BACT</name>
<proteinExistence type="predicted"/>
<feature type="transmembrane region" description="Helical" evidence="1">
    <location>
        <begin position="12"/>
        <end position="30"/>
    </location>
</feature>
<reference evidence="2 3" key="1">
    <citation type="submission" date="2016-10" db="EMBL/GenBank/DDBJ databases">
        <authorList>
            <person name="de Groot N.N."/>
        </authorList>
    </citation>
    <scope>NUCLEOTIDE SEQUENCE [LARGE SCALE GENOMIC DNA]</scope>
    <source>
        <strain evidence="2 3">DSM 25186</strain>
    </source>
</reference>
<keyword evidence="1" id="KW-1133">Transmembrane helix</keyword>
<evidence type="ECO:0000313" key="2">
    <source>
        <dbReference type="EMBL" id="SDK30168.1"/>
    </source>
</evidence>
<dbReference type="OrthoDB" id="886697at2"/>
<keyword evidence="1" id="KW-0472">Membrane</keyword>
<feature type="transmembrane region" description="Helical" evidence="1">
    <location>
        <begin position="36"/>
        <end position="57"/>
    </location>
</feature>
<keyword evidence="3" id="KW-1185">Reference proteome</keyword>
<dbReference type="EMBL" id="FNFO01000002">
    <property type="protein sequence ID" value="SDK30168.1"/>
    <property type="molecule type" value="Genomic_DNA"/>
</dbReference>